<dbReference type="GO" id="GO:0042925">
    <property type="term" value="F:benzoate transmembrane transporter activity"/>
    <property type="evidence" value="ECO:0007669"/>
    <property type="project" value="InterPro"/>
</dbReference>
<dbReference type="Pfam" id="PF03594">
    <property type="entry name" value="BenE"/>
    <property type="match status" value="1"/>
</dbReference>
<feature type="transmembrane region" description="Helical" evidence="1">
    <location>
        <begin position="146"/>
        <end position="163"/>
    </location>
</feature>
<feature type="transmembrane region" description="Helical" evidence="1">
    <location>
        <begin position="320"/>
        <end position="340"/>
    </location>
</feature>
<dbReference type="InterPro" id="IPR004711">
    <property type="entry name" value="Benzoate_Transporter"/>
</dbReference>
<name>A0A1G8AKA9_9FIRM</name>
<accession>A0A1G8AKA9</accession>
<feature type="transmembrane region" description="Helical" evidence="1">
    <location>
        <begin position="249"/>
        <end position="268"/>
    </location>
</feature>
<dbReference type="AlphaFoldDB" id="A0A1G8AKA9"/>
<gene>
    <name evidence="2" type="ORF">SAMN05443529_11135</name>
</gene>
<feature type="transmembrane region" description="Helical" evidence="1">
    <location>
        <begin position="170"/>
        <end position="191"/>
    </location>
</feature>
<organism evidence="2 3">
    <name type="scientific">Desulfosporosinus hippei DSM 8344</name>
    <dbReference type="NCBI Taxonomy" id="1121419"/>
    <lineage>
        <taxon>Bacteria</taxon>
        <taxon>Bacillati</taxon>
        <taxon>Bacillota</taxon>
        <taxon>Clostridia</taxon>
        <taxon>Eubacteriales</taxon>
        <taxon>Desulfitobacteriaceae</taxon>
        <taxon>Desulfosporosinus</taxon>
    </lineage>
</organism>
<evidence type="ECO:0000313" key="3">
    <source>
        <dbReference type="Proteomes" id="UP000198656"/>
    </source>
</evidence>
<reference evidence="3" key="1">
    <citation type="submission" date="2016-10" db="EMBL/GenBank/DDBJ databases">
        <authorList>
            <person name="Varghese N."/>
            <person name="Submissions S."/>
        </authorList>
    </citation>
    <scope>NUCLEOTIDE SEQUENCE [LARGE SCALE GENOMIC DNA]</scope>
    <source>
        <strain evidence="3">DSM 8344</strain>
    </source>
</reference>
<evidence type="ECO:0000256" key="1">
    <source>
        <dbReference type="SAM" id="Phobius"/>
    </source>
</evidence>
<feature type="transmembrane region" description="Helical" evidence="1">
    <location>
        <begin position="46"/>
        <end position="65"/>
    </location>
</feature>
<protein>
    <submittedName>
        <fullName evidence="2">Benzoate membrane transport protein</fullName>
    </submittedName>
</protein>
<feature type="transmembrane region" description="Helical" evidence="1">
    <location>
        <begin position="211"/>
        <end position="237"/>
    </location>
</feature>
<dbReference type="OrthoDB" id="9813854at2"/>
<dbReference type="PANTHER" id="PTHR30199:SF0">
    <property type="entry name" value="INNER MEMBRANE PROTEIN YDCO"/>
    <property type="match status" value="1"/>
</dbReference>
<feature type="transmembrane region" description="Helical" evidence="1">
    <location>
        <begin position="12"/>
        <end position="34"/>
    </location>
</feature>
<keyword evidence="3" id="KW-1185">Reference proteome</keyword>
<dbReference type="Proteomes" id="UP000198656">
    <property type="component" value="Unassembled WGS sequence"/>
</dbReference>
<dbReference type="RefSeq" id="WP_092333145.1">
    <property type="nucleotide sequence ID" value="NZ_FNCP01000011.1"/>
</dbReference>
<feature type="transmembrane region" description="Helical" evidence="1">
    <location>
        <begin position="96"/>
        <end position="114"/>
    </location>
</feature>
<evidence type="ECO:0000313" key="2">
    <source>
        <dbReference type="EMBL" id="SDH21455.1"/>
    </source>
</evidence>
<dbReference type="PANTHER" id="PTHR30199">
    <property type="entry name" value="MFS FAMILY TRANSPORTER, PREDICTED SUBSTRATE BENZOATE"/>
    <property type="match status" value="1"/>
</dbReference>
<keyword evidence="1" id="KW-0472">Membrane</keyword>
<dbReference type="GO" id="GO:0005886">
    <property type="term" value="C:plasma membrane"/>
    <property type="evidence" value="ECO:0007669"/>
    <property type="project" value="TreeGrafter"/>
</dbReference>
<feature type="transmembrane region" description="Helical" evidence="1">
    <location>
        <begin position="288"/>
        <end position="308"/>
    </location>
</feature>
<sequence length="389" mass="41680">MKCNLADLNHKNVAAGIASGLLAVTGPPVIILEAASKGNFTLTQTILWMFSVYVFGGIYSIWIPLYYRMPIVGAHSITGVAFLATVTAQFSYQQLIGTYIISGVLMLVVGYLGVFSKLIDYVPKQIISVMLAGMITKYMVSFVSSIHQLPIVGGIAIVVYLIFNKRKKFVPPMVAAILAGFIMLLLTQPLSVDILSAGFVVPRVQIPEFDYLSFLSVSLPLALLILSNDAAVGIGALEQNNYRPPVNRIVTLSGAFSIITSFFGGQSANVAGMMTAICSDEEAGPHESRYMGAVVSGIIIIIFGLFSWRLVPWIQALPAGFVSIVVGIALLGVFGNSLAVGFSKPSMKLSTAFTFIIAVSNFSIVNISSPVWALVVGTIIARYVEETQS</sequence>
<proteinExistence type="predicted"/>
<keyword evidence="1" id="KW-0812">Transmembrane</keyword>
<feature type="transmembrane region" description="Helical" evidence="1">
    <location>
        <begin position="352"/>
        <end position="381"/>
    </location>
</feature>
<keyword evidence="1" id="KW-1133">Transmembrane helix</keyword>
<dbReference type="EMBL" id="FNCP01000011">
    <property type="protein sequence ID" value="SDH21455.1"/>
    <property type="molecule type" value="Genomic_DNA"/>
</dbReference>
<dbReference type="STRING" id="1121419.SAMN05443529_11135"/>